<protein>
    <submittedName>
        <fullName evidence="2">Uncharacterized protein</fullName>
    </submittedName>
</protein>
<evidence type="ECO:0000313" key="2">
    <source>
        <dbReference type="EMBL" id="KAJ3744016.1"/>
    </source>
</evidence>
<dbReference type="Proteomes" id="UP001142393">
    <property type="component" value="Unassembled WGS sequence"/>
</dbReference>
<comment type="caution">
    <text evidence="2">The sequence shown here is derived from an EMBL/GenBank/DDBJ whole genome shotgun (WGS) entry which is preliminary data.</text>
</comment>
<dbReference type="AlphaFoldDB" id="A0A9W8P046"/>
<gene>
    <name evidence="2" type="ORF">DFH05DRAFT_1460187</name>
</gene>
<feature type="transmembrane region" description="Helical" evidence="1">
    <location>
        <begin position="109"/>
        <end position="131"/>
    </location>
</feature>
<evidence type="ECO:0000313" key="3">
    <source>
        <dbReference type="Proteomes" id="UP001142393"/>
    </source>
</evidence>
<accession>A0A9W8P046</accession>
<reference evidence="2 3" key="1">
    <citation type="journal article" date="2023" name="Proc. Natl. Acad. Sci. U.S.A.">
        <title>A global phylogenomic analysis of the shiitake genus Lentinula.</title>
        <authorList>
            <person name="Sierra-Patev S."/>
            <person name="Min B."/>
            <person name="Naranjo-Ortiz M."/>
            <person name="Looney B."/>
            <person name="Konkel Z."/>
            <person name="Slot J.C."/>
            <person name="Sakamoto Y."/>
            <person name="Steenwyk J.L."/>
            <person name="Rokas A."/>
            <person name="Carro J."/>
            <person name="Camarero S."/>
            <person name="Ferreira P."/>
            <person name="Molpeceres G."/>
            <person name="Ruiz-Duenas F.J."/>
            <person name="Serrano A."/>
            <person name="Henrissat B."/>
            <person name="Drula E."/>
            <person name="Hughes K.W."/>
            <person name="Mata J.L."/>
            <person name="Ishikawa N.K."/>
            <person name="Vargas-Isla R."/>
            <person name="Ushijima S."/>
            <person name="Smith C.A."/>
            <person name="Donoghue J."/>
            <person name="Ahrendt S."/>
            <person name="Andreopoulos W."/>
            <person name="He G."/>
            <person name="LaButti K."/>
            <person name="Lipzen A."/>
            <person name="Ng V."/>
            <person name="Riley R."/>
            <person name="Sandor L."/>
            <person name="Barry K."/>
            <person name="Martinez A.T."/>
            <person name="Xiao Y."/>
            <person name="Gibbons J.G."/>
            <person name="Terashima K."/>
            <person name="Grigoriev I.V."/>
            <person name="Hibbett D."/>
        </authorList>
    </citation>
    <scope>NUCLEOTIDE SEQUENCE [LARGE SCALE GENOMIC DNA]</scope>
    <source>
        <strain evidence="2 3">TFB7810</strain>
    </source>
</reference>
<sequence>MWFIMIVTAHKSNRGQRKILLGIHMEEFESIVWTKFCLHDYEYGLKHSCVVGGRRITASDGEHEGARRRGCGGLWDLVLQKSLLNPSELLHLGQQCDAMMLPRFSSHRIVCACLFLVTSLLVNVVAGPLIAKRGDQLEHQTPHVKRYDQVIRIGFQKPGSETYESIDQNSPHDFSGLQLTIFFDSTGFQPRIVTHKDNNTTELEIKIVKAPREERRPEKMDQRRMLKLGPDSAQSAFKIMTNVEQLKDETNKLLQTRVGVKADDKFTQASQCCGLDN</sequence>
<name>A0A9W8P046_9AGAR</name>
<proteinExistence type="predicted"/>
<keyword evidence="1" id="KW-1133">Transmembrane helix</keyword>
<keyword evidence="1" id="KW-0472">Membrane</keyword>
<evidence type="ECO:0000256" key="1">
    <source>
        <dbReference type="SAM" id="Phobius"/>
    </source>
</evidence>
<keyword evidence="3" id="KW-1185">Reference proteome</keyword>
<keyword evidence="1" id="KW-0812">Transmembrane</keyword>
<dbReference type="EMBL" id="JANVFU010000007">
    <property type="protein sequence ID" value="KAJ3744016.1"/>
    <property type="molecule type" value="Genomic_DNA"/>
</dbReference>
<organism evidence="2 3">
    <name type="scientific">Lentinula detonsa</name>
    <dbReference type="NCBI Taxonomy" id="2804962"/>
    <lineage>
        <taxon>Eukaryota</taxon>
        <taxon>Fungi</taxon>
        <taxon>Dikarya</taxon>
        <taxon>Basidiomycota</taxon>
        <taxon>Agaricomycotina</taxon>
        <taxon>Agaricomycetes</taxon>
        <taxon>Agaricomycetidae</taxon>
        <taxon>Agaricales</taxon>
        <taxon>Marasmiineae</taxon>
        <taxon>Omphalotaceae</taxon>
        <taxon>Lentinula</taxon>
    </lineage>
</organism>